<dbReference type="NCBIfam" id="TIGR01528">
    <property type="entry name" value="NMN_trans_PnuC"/>
    <property type="match status" value="1"/>
</dbReference>
<evidence type="ECO:0000256" key="6">
    <source>
        <dbReference type="ARBA" id="ARBA00022475"/>
    </source>
</evidence>
<dbReference type="Proteomes" id="UP000255283">
    <property type="component" value="Unassembled WGS sequence"/>
</dbReference>
<evidence type="ECO:0000256" key="8">
    <source>
        <dbReference type="ARBA" id="ARBA00022989"/>
    </source>
</evidence>
<dbReference type="InterPro" id="IPR006419">
    <property type="entry name" value="NMN_transpt_PnuC"/>
</dbReference>
<proteinExistence type="inferred from homology"/>
<evidence type="ECO:0000256" key="5">
    <source>
        <dbReference type="ARBA" id="ARBA00022448"/>
    </source>
</evidence>
<dbReference type="GO" id="GO:0034257">
    <property type="term" value="F:nicotinamide riboside transmembrane transporter activity"/>
    <property type="evidence" value="ECO:0007669"/>
    <property type="project" value="InterPro"/>
</dbReference>
<name>A0AAQ1ZHH1_9BACT</name>
<evidence type="ECO:0000256" key="9">
    <source>
        <dbReference type="ARBA" id="ARBA00023136"/>
    </source>
</evidence>
<comment type="caution">
    <text evidence="11">The sequence shown here is derived from an EMBL/GenBank/DDBJ whole genome shotgun (WGS) entry which is preliminary data.</text>
</comment>
<comment type="function">
    <text evidence="1">Required for nicotinamide riboside transport across the inner membrane.</text>
</comment>
<dbReference type="PANTHER" id="PTHR36122:SF2">
    <property type="entry name" value="NICOTINAMIDE RIBOSIDE TRANSPORTER PNUC"/>
    <property type="match status" value="1"/>
</dbReference>
<evidence type="ECO:0000256" key="2">
    <source>
        <dbReference type="ARBA" id="ARBA00004651"/>
    </source>
</evidence>
<organism evidence="11 12">
    <name type="scientific">Segatella buccae</name>
    <dbReference type="NCBI Taxonomy" id="28126"/>
    <lineage>
        <taxon>Bacteria</taxon>
        <taxon>Pseudomonadati</taxon>
        <taxon>Bacteroidota</taxon>
        <taxon>Bacteroidia</taxon>
        <taxon>Bacteroidales</taxon>
        <taxon>Prevotellaceae</taxon>
        <taxon>Segatella</taxon>
    </lineage>
</organism>
<feature type="transmembrane region" description="Helical" evidence="10">
    <location>
        <begin position="95"/>
        <end position="114"/>
    </location>
</feature>
<keyword evidence="6" id="KW-1003">Cell membrane</keyword>
<dbReference type="Pfam" id="PF04973">
    <property type="entry name" value="NMN_transporter"/>
    <property type="match status" value="1"/>
</dbReference>
<evidence type="ECO:0000313" key="12">
    <source>
        <dbReference type="Proteomes" id="UP000255283"/>
    </source>
</evidence>
<keyword evidence="5" id="KW-0813">Transport</keyword>
<comment type="subcellular location">
    <subcellularLocation>
        <location evidence="2">Cell membrane</location>
        <topology evidence="2">Multi-pass membrane protein</topology>
    </subcellularLocation>
</comment>
<dbReference type="AlphaFoldDB" id="A0AAQ1ZHH1"/>
<evidence type="ECO:0000256" key="7">
    <source>
        <dbReference type="ARBA" id="ARBA00022692"/>
    </source>
</evidence>
<keyword evidence="8 10" id="KW-1133">Transmembrane helix</keyword>
<feature type="transmembrane region" description="Helical" evidence="10">
    <location>
        <begin position="6"/>
        <end position="23"/>
    </location>
</feature>
<evidence type="ECO:0000256" key="3">
    <source>
        <dbReference type="ARBA" id="ARBA00006669"/>
    </source>
</evidence>
<dbReference type="RefSeq" id="WP_115152908.1">
    <property type="nucleotide sequence ID" value="NZ_DBFWLE010000001.1"/>
</dbReference>
<feature type="transmembrane region" description="Helical" evidence="10">
    <location>
        <begin position="171"/>
        <end position="188"/>
    </location>
</feature>
<feature type="transmembrane region" description="Helical" evidence="10">
    <location>
        <begin position="30"/>
        <end position="50"/>
    </location>
</feature>
<evidence type="ECO:0000313" key="11">
    <source>
        <dbReference type="EMBL" id="SUB78763.1"/>
    </source>
</evidence>
<protein>
    <recommendedName>
        <fullName evidence="4">Nicotinamide riboside transporter PnuC</fullName>
    </recommendedName>
</protein>
<feature type="transmembrane region" description="Helical" evidence="10">
    <location>
        <begin position="56"/>
        <end position="75"/>
    </location>
</feature>
<dbReference type="EMBL" id="UGTJ01000001">
    <property type="protein sequence ID" value="SUB78763.1"/>
    <property type="molecule type" value="Genomic_DNA"/>
</dbReference>
<evidence type="ECO:0000256" key="1">
    <source>
        <dbReference type="ARBA" id="ARBA00002672"/>
    </source>
</evidence>
<keyword evidence="9 10" id="KW-0472">Membrane</keyword>
<accession>A0AAQ1ZHH1</accession>
<sequence>MNVFLSAHWLDLLGTLIGLVYVYQEYKANVWLWITGIIMPVVYMFVYWDAGLYADFGMQVYYALAAIYGLAVWKWGKKRNQTTREMPITHVKRSLLLPSLFLFLTAWGALYLILGTLTNSTVPVLDSFGNALSFIGLWWLARKYLEQWWIWVVVDVELSALYVYKGIPFTAGLYALYVFIAIAGFFKWRKMMHQPQKPTRP</sequence>
<comment type="similarity">
    <text evidence="3">Belongs to the nicotinamide ribonucleoside (NR) uptake permease (TC 4.B.1) family.</text>
</comment>
<dbReference type="GO" id="GO:0005886">
    <property type="term" value="C:plasma membrane"/>
    <property type="evidence" value="ECO:0007669"/>
    <property type="project" value="UniProtKB-SubCell"/>
</dbReference>
<evidence type="ECO:0000256" key="4">
    <source>
        <dbReference type="ARBA" id="ARBA00017522"/>
    </source>
</evidence>
<gene>
    <name evidence="11" type="primary">pnuC</name>
    <name evidence="11" type="ORF">NCTC13063_00003</name>
</gene>
<keyword evidence="7 10" id="KW-0812">Transmembrane</keyword>
<evidence type="ECO:0000256" key="10">
    <source>
        <dbReference type="SAM" id="Phobius"/>
    </source>
</evidence>
<dbReference type="PANTHER" id="PTHR36122">
    <property type="entry name" value="NICOTINAMIDE RIBOSIDE TRANSPORTER PNUC"/>
    <property type="match status" value="1"/>
</dbReference>
<reference evidence="11 12" key="1">
    <citation type="submission" date="2018-06" db="EMBL/GenBank/DDBJ databases">
        <authorList>
            <consortium name="Pathogen Informatics"/>
            <person name="Doyle S."/>
        </authorList>
    </citation>
    <scope>NUCLEOTIDE SEQUENCE [LARGE SCALE GENOMIC DNA]</scope>
    <source>
        <strain evidence="11 12">NCTC13063</strain>
    </source>
</reference>